<feature type="compositionally biased region" description="Low complexity" evidence="2">
    <location>
        <begin position="1397"/>
        <end position="1429"/>
    </location>
</feature>
<dbReference type="Pfam" id="PF05057">
    <property type="entry name" value="DUF676"/>
    <property type="match status" value="1"/>
</dbReference>
<dbReference type="Gene3D" id="3.40.50.1820">
    <property type="entry name" value="alpha/beta hydrolase"/>
    <property type="match status" value="1"/>
</dbReference>
<dbReference type="SUPFAM" id="SSF53474">
    <property type="entry name" value="alpha/beta-Hydrolases"/>
    <property type="match status" value="1"/>
</dbReference>
<keyword evidence="5" id="KW-1185">Reference proteome</keyword>
<comment type="caution">
    <text evidence="4">The sequence shown here is derived from an EMBL/GenBank/DDBJ whole genome shotgun (WGS) entry which is preliminary data.</text>
</comment>
<feature type="region of interest" description="Disordered" evidence="2">
    <location>
        <begin position="334"/>
        <end position="398"/>
    </location>
</feature>
<dbReference type="EMBL" id="JAUKUA010000002">
    <property type="protein sequence ID" value="KAK0725309.1"/>
    <property type="molecule type" value="Genomic_DNA"/>
</dbReference>
<proteinExistence type="inferred from homology"/>
<evidence type="ECO:0000313" key="5">
    <source>
        <dbReference type="Proteomes" id="UP001172102"/>
    </source>
</evidence>
<dbReference type="PANTHER" id="PTHR48187">
    <property type="entry name" value="LD21810P"/>
    <property type="match status" value="1"/>
</dbReference>
<feature type="compositionally biased region" description="Low complexity" evidence="2">
    <location>
        <begin position="1287"/>
        <end position="1298"/>
    </location>
</feature>
<feature type="compositionally biased region" description="Gly residues" evidence="2">
    <location>
        <begin position="1459"/>
        <end position="1469"/>
    </location>
</feature>
<evidence type="ECO:0000259" key="3">
    <source>
        <dbReference type="Pfam" id="PF05057"/>
    </source>
</evidence>
<feature type="compositionally biased region" description="Gly residues" evidence="2">
    <location>
        <begin position="1483"/>
        <end position="1496"/>
    </location>
</feature>
<feature type="domain" description="DUF676" evidence="3">
    <location>
        <begin position="26"/>
        <end position="163"/>
    </location>
</feature>
<feature type="compositionally biased region" description="Low complexity" evidence="2">
    <location>
        <begin position="1163"/>
        <end position="1175"/>
    </location>
</feature>
<evidence type="ECO:0000256" key="2">
    <source>
        <dbReference type="SAM" id="MobiDB-lite"/>
    </source>
</evidence>
<feature type="region of interest" description="Disordered" evidence="2">
    <location>
        <begin position="1052"/>
        <end position="1076"/>
    </location>
</feature>
<feature type="region of interest" description="Disordered" evidence="2">
    <location>
        <begin position="1155"/>
        <end position="1200"/>
    </location>
</feature>
<sequence>MVTINKTIARFELTTVYRHPEAKADIVLVHGLNGNPQKTWTAKNGVYWPADLLPTSLKNEHANVLVYGYNADVYSSKKDQSPSNNFVHHHAQNLVNSLTQYRKNEGTERHPIIWVAHSLGGIVLKRALLYSNDVRAHHQEDLRSIFVSTFGIIFLGTPHNGSNLAAWGRILQHMSDVVVPRRFFETEPVLLKTLKKDSETLQSINNHFLDIYQRFMIHMVHENHTTDIKGTKVFVVDTASANPQMVGVTYYGIEATHSGMCKFESGNAPGYLNVSTAIREWVALSLTVIPTRWNMEDEDRRTRANLEYFERMRSYNRVTLPTTEQQAIVQGSTSANNNEITSQEQPAPEVIEPVSPESMPEPLGQKLLEGPPPSAQPPAQYESQARQESQRPDEPLFIHPEPFRPNSYFIGREDELRGLHEMLMDRRRRSEGTSAVLIQCLPGGGKTHLARQYVFKHKDDYPGGVYWVRAKSRHEMEYWFWRIAKNEALKGLVEQRDVDELRDPKKIVEIVRKWLNTQSGWLMVFDGVQFDTPGLHEFIPDARNTSLIFTSTERAAGGEPQFDNPQVMELGLLTPQQAEDLLLMEMDKKQPWSADDRAKARELVQLMGRLPLMIHVAARHLRATREPLSKYLKSYRSRPKAGGLPAYRAVREQLEHRGANAALNLISLLVFFDQHIPVEMVSLGLSALDKTTPIKTCDVSHRKTNLNNTLRTLIAFALIERTESDDISPASSRSSKKSFDKHADYLDLLRIHSVVQAFFMDTLHEERQVDFWLERASAVWCRSYDEAHKRIQENPRVGLPDDYRRFSIHGQKLLQNLGRYEKRYPQILNRVRAEIETRLEQIQDHIDKLSETIQTNIINGSGEEPPSSVFDRSNSVSETDSAATMPSHDSETSWEPFFAADGESPGAFHSPILFDPQATTKPSDWRVPYPTKGLMPPVPDISGNDGEDEETVILPEQWQRTITNVDNDQIGGYEDWQEVIPHHRVVTRRSSRRYHDRAGAWRDTTVGDPRVGISQDLAVGSVSGRTAGSRSPSRARVTARSDAEMVLNKIKQTLPPLQGDSDGSPSSGGLSRPSTLLGRNSYAQVQAKKVPEAEFDVSPALFSSGLAQIISSPKSWTAATVKRLKENVLQSRGSVTSEPLPPTPAAVQEDELIVPPGPIFRGTRTANSSPASRSSPFPPPTFSALPEEADAEHHSHSQSDLPLAVRRWDTTVHHPGLNRLESSSGGIEWSTDPLSLSYPSILPHGQYQHSTQRDGLPQAPPIQIRHAPTGYSSQPMSYQSSHHDGIPAASPPLSTSSPPRRRPAFQHAAATHHSSPLAGSPEFLNTRLQPFPPPLHRRRPSYTETEPSPRMDPAFPEIDTSYQRYYQHQNPDPGASFPPPGATAHANAQRRIGRGAGRAASGMATRSQSPSPSPLSSGYSTTSGPSRPGQHQGSPDLLGWGGGLFGGSPAGGEPMVRDGSGGSSGGGSAGIRVGEGQMVEFGATGGGSGGGGGGGGGDRRGKGEFGLGISEEGMSP</sequence>
<feature type="region of interest" description="Disordered" evidence="2">
    <location>
        <begin position="1240"/>
        <end position="1516"/>
    </location>
</feature>
<name>A0AA40B099_9PEZI</name>
<feature type="region of interest" description="Disordered" evidence="2">
    <location>
        <begin position="858"/>
        <end position="894"/>
    </location>
</feature>
<feature type="compositionally biased region" description="Polar residues" evidence="2">
    <location>
        <begin position="1270"/>
        <end position="1280"/>
    </location>
</feature>
<dbReference type="InterPro" id="IPR029058">
    <property type="entry name" value="AB_hydrolase_fold"/>
</dbReference>
<organism evidence="4 5">
    <name type="scientific">Lasiosphaeris hirsuta</name>
    <dbReference type="NCBI Taxonomy" id="260670"/>
    <lineage>
        <taxon>Eukaryota</taxon>
        <taxon>Fungi</taxon>
        <taxon>Dikarya</taxon>
        <taxon>Ascomycota</taxon>
        <taxon>Pezizomycotina</taxon>
        <taxon>Sordariomycetes</taxon>
        <taxon>Sordariomycetidae</taxon>
        <taxon>Sordariales</taxon>
        <taxon>Lasiosphaeriaceae</taxon>
        <taxon>Lasiosphaeris</taxon>
    </lineage>
</organism>
<evidence type="ECO:0000256" key="1">
    <source>
        <dbReference type="ARBA" id="ARBA00007920"/>
    </source>
</evidence>
<feature type="compositionally biased region" description="Polar residues" evidence="2">
    <location>
        <begin position="1360"/>
        <end position="1370"/>
    </location>
</feature>
<dbReference type="Proteomes" id="UP001172102">
    <property type="component" value="Unassembled WGS sequence"/>
</dbReference>
<dbReference type="SUPFAM" id="SSF52540">
    <property type="entry name" value="P-loop containing nucleoside triphosphate hydrolases"/>
    <property type="match status" value="1"/>
</dbReference>
<feature type="compositionally biased region" description="Gly residues" evidence="2">
    <location>
        <begin position="1439"/>
        <end position="1450"/>
    </location>
</feature>
<evidence type="ECO:0000313" key="4">
    <source>
        <dbReference type="EMBL" id="KAK0725309.1"/>
    </source>
</evidence>
<gene>
    <name evidence="4" type="ORF">B0H67DRAFT_126762</name>
</gene>
<dbReference type="PANTHER" id="PTHR48187:SF2">
    <property type="entry name" value="LD21810P"/>
    <property type="match status" value="1"/>
</dbReference>
<feature type="compositionally biased region" description="Polar residues" evidence="2">
    <location>
        <begin position="870"/>
        <end position="884"/>
    </location>
</feature>
<comment type="similarity">
    <text evidence="1">Belongs to the putative lipase ROG1 family.</text>
</comment>
<dbReference type="InterPro" id="IPR027417">
    <property type="entry name" value="P-loop_NTPase"/>
</dbReference>
<feature type="compositionally biased region" description="Low complexity" evidence="2">
    <location>
        <begin position="1055"/>
        <end position="1076"/>
    </location>
</feature>
<accession>A0AA40B099</accession>
<dbReference type="InterPro" id="IPR007751">
    <property type="entry name" value="DUF676_lipase-like"/>
</dbReference>
<dbReference type="Gene3D" id="3.40.50.300">
    <property type="entry name" value="P-loop containing nucleotide triphosphate hydrolases"/>
    <property type="match status" value="1"/>
</dbReference>
<feature type="compositionally biased region" description="Polar residues" evidence="2">
    <location>
        <begin position="334"/>
        <end position="345"/>
    </location>
</feature>
<protein>
    <recommendedName>
        <fullName evidence="3">DUF676 domain-containing protein</fullName>
    </recommendedName>
</protein>
<reference evidence="4" key="1">
    <citation type="submission" date="2023-06" db="EMBL/GenBank/DDBJ databases">
        <title>Genome-scale phylogeny and comparative genomics of the fungal order Sordariales.</title>
        <authorList>
            <consortium name="Lawrence Berkeley National Laboratory"/>
            <person name="Hensen N."/>
            <person name="Bonometti L."/>
            <person name="Westerberg I."/>
            <person name="Brannstrom I.O."/>
            <person name="Guillou S."/>
            <person name="Cros-Aarteil S."/>
            <person name="Calhoun S."/>
            <person name="Haridas S."/>
            <person name="Kuo A."/>
            <person name="Mondo S."/>
            <person name="Pangilinan J."/>
            <person name="Riley R."/>
            <person name="Labutti K."/>
            <person name="Andreopoulos B."/>
            <person name="Lipzen A."/>
            <person name="Chen C."/>
            <person name="Yanf M."/>
            <person name="Daum C."/>
            <person name="Ng V."/>
            <person name="Clum A."/>
            <person name="Steindorff A."/>
            <person name="Ohm R."/>
            <person name="Martin F."/>
            <person name="Silar P."/>
            <person name="Natvig D."/>
            <person name="Lalanne C."/>
            <person name="Gautier V."/>
            <person name="Ament-Velasquez S.L."/>
            <person name="Kruys A."/>
            <person name="Hutchinson M.I."/>
            <person name="Powell A.J."/>
            <person name="Barry K."/>
            <person name="Miller A.N."/>
            <person name="Grigoriev I.V."/>
            <person name="Debuchy R."/>
            <person name="Gladieux P."/>
            <person name="Thoren M.H."/>
            <person name="Johannesson H."/>
        </authorList>
    </citation>
    <scope>NUCLEOTIDE SEQUENCE</scope>
    <source>
        <strain evidence="4">SMH4607-1</strain>
    </source>
</reference>